<dbReference type="EMBL" id="JBHRSW010000012">
    <property type="protein sequence ID" value="MFC3121503.1"/>
    <property type="molecule type" value="Genomic_DNA"/>
</dbReference>
<reference evidence="4" key="1">
    <citation type="journal article" date="2019" name="Int. J. Syst. Evol. Microbiol.">
        <title>The Global Catalogue of Microorganisms (GCM) 10K type strain sequencing project: providing services to taxonomists for standard genome sequencing and annotation.</title>
        <authorList>
            <consortium name="The Broad Institute Genomics Platform"/>
            <consortium name="The Broad Institute Genome Sequencing Center for Infectious Disease"/>
            <person name="Wu L."/>
            <person name="Ma J."/>
        </authorList>
    </citation>
    <scope>NUCLEOTIDE SEQUENCE [LARGE SCALE GENOMIC DNA]</scope>
    <source>
        <strain evidence="4">KCTC 52473</strain>
    </source>
</reference>
<gene>
    <name evidence="3" type="ORF">ACFOHL_07705</name>
</gene>
<dbReference type="InterPro" id="IPR037522">
    <property type="entry name" value="HD_GYP_dom"/>
</dbReference>
<organism evidence="3 4">
    <name type="scientific">Agaribacter flavus</name>
    <dbReference type="NCBI Taxonomy" id="1902781"/>
    <lineage>
        <taxon>Bacteria</taxon>
        <taxon>Pseudomonadati</taxon>
        <taxon>Pseudomonadota</taxon>
        <taxon>Gammaproteobacteria</taxon>
        <taxon>Alteromonadales</taxon>
        <taxon>Alteromonadaceae</taxon>
        <taxon>Agaribacter</taxon>
    </lineage>
</organism>
<evidence type="ECO:0000259" key="2">
    <source>
        <dbReference type="PROSITE" id="PS51832"/>
    </source>
</evidence>
<dbReference type="SMART" id="SM00471">
    <property type="entry name" value="HDc"/>
    <property type="match status" value="1"/>
</dbReference>
<keyword evidence="4" id="KW-1185">Reference proteome</keyword>
<evidence type="ECO:0000256" key="1">
    <source>
        <dbReference type="SAM" id="MobiDB-lite"/>
    </source>
</evidence>
<dbReference type="Gene3D" id="1.10.3210.10">
    <property type="entry name" value="Hypothetical protein af1432"/>
    <property type="match status" value="1"/>
</dbReference>
<dbReference type="Pfam" id="PF13487">
    <property type="entry name" value="HD_5"/>
    <property type="match status" value="1"/>
</dbReference>
<accession>A0ABV7FMF5</accession>
<dbReference type="CDD" id="cd00077">
    <property type="entry name" value="HDc"/>
    <property type="match status" value="1"/>
</dbReference>
<comment type="caution">
    <text evidence="3">The sequence shown here is derived from an EMBL/GenBank/DDBJ whole genome shotgun (WGS) entry which is preliminary data.</text>
</comment>
<sequence length="405" mass="45153">MNQTIPIQSLTTGMYLIRVVEAPVRLQVKRQGIIKSQTTIDNLIGRGVVSVEIDVDKSEADSLNQLDSTSNKSDEKQSHTSTPSPKKITSISFEEQQQQLAAADKLYTQARAIQCKFVKSLRSGQAPDFDALHDLTQDIIDSVFDNPEALSCLVMLKESNDYLVQHSLNCAILLSLFAKHKQLPQNEVEDLTYSGLLMDIGMTLLPPELAENNKKFSEADIVVMRTHVDIGIEILERHGDFPPTFYDVIKHHHERIDGSGYLKGLTGDEISLHAQMAAIVDTYDAMITSRPYRGSASSQATLEEMLEDPGFDQALVEDFIEAIGLYPVGSLVHLESGKLAIVAQANRNNALKPKVMSFYSIRGKHHTEIKIIDLSKSTERIKTAVRPEEFDINLPKFFRTALYPA</sequence>
<feature type="compositionally biased region" description="Polar residues" evidence="1">
    <location>
        <begin position="79"/>
        <end position="90"/>
    </location>
</feature>
<feature type="region of interest" description="Disordered" evidence="1">
    <location>
        <begin position="62"/>
        <end position="90"/>
    </location>
</feature>
<name>A0ABV7FMF5_9ALTE</name>
<proteinExistence type="predicted"/>
<protein>
    <submittedName>
        <fullName evidence="3">HD-GYP domain-containing protein</fullName>
    </submittedName>
</protein>
<dbReference type="SUPFAM" id="SSF109604">
    <property type="entry name" value="HD-domain/PDEase-like"/>
    <property type="match status" value="1"/>
</dbReference>
<dbReference type="RefSeq" id="WP_376919641.1">
    <property type="nucleotide sequence ID" value="NZ_JBHRSW010000012.1"/>
</dbReference>
<dbReference type="Pfam" id="PF11871">
    <property type="entry name" value="DUF3391"/>
    <property type="match status" value="1"/>
</dbReference>
<dbReference type="InterPro" id="IPR021812">
    <property type="entry name" value="DUF3391"/>
</dbReference>
<dbReference type="Proteomes" id="UP001595478">
    <property type="component" value="Unassembled WGS sequence"/>
</dbReference>
<feature type="compositionally biased region" description="Polar residues" evidence="1">
    <location>
        <begin position="62"/>
        <end position="71"/>
    </location>
</feature>
<dbReference type="PANTHER" id="PTHR43155">
    <property type="entry name" value="CYCLIC DI-GMP PHOSPHODIESTERASE PA4108-RELATED"/>
    <property type="match status" value="1"/>
</dbReference>
<feature type="domain" description="HD-GYP" evidence="2">
    <location>
        <begin position="141"/>
        <end position="335"/>
    </location>
</feature>
<evidence type="ECO:0000313" key="3">
    <source>
        <dbReference type="EMBL" id="MFC3121503.1"/>
    </source>
</evidence>
<evidence type="ECO:0000313" key="4">
    <source>
        <dbReference type="Proteomes" id="UP001595478"/>
    </source>
</evidence>
<dbReference type="InterPro" id="IPR003607">
    <property type="entry name" value="HD/PDEase_dom"/>
</dbReference>
<dbReference type="PROSITE" id="PS51832">
    <property type="entry name" value="HD_GYP"/>
    <property type="match status" value="1"/>
</dbReference>
<dbReference type="PANTHER" id="PTHR43155:SF2">
    <property type="entry name" value="CYCLIC DI-GMP PHOSPHODIESTERASE PA4108"/>
    <property type="match status" value="1"/>
</dbReference>